<evidence type="ECO:0000313" key="3">
    <source>
        <dbReference type="Proteomes" id="UP001145021"/>
    </source>
</evidence>
<feature type="compositionally biased region" description="Basic and acidic residues" evidence="1">
    <location>
        <begin position="490"/>
        <end position="521"/>
    </location>
</feature>
<feature type="compositionally biased region" description="Basic and acidic residues" evidence="1">
    <location>
        <begin position="222"/>
        <end position="256"/>
    </location>
</feature>
<feature type="compositionally biased region" description="Basic residues" evidence="1">
    <location>
        <begin position="129"/>
        <end position="139"/>
    </location>
</feature>
<keyword evidence="3" id="KW-1185">Reference proteome</keyword>
<evidence type="ECO:0000313" key="2">
    <source>
        <dbReference type="EMBL" id="KAJ1644911.1"/>
    </source>
</evidence>
<feature type="compositionally biased region" description="Low complexity" evidence="1">
    <location>
        <begin position="706"/>
        <end position="728"/>
    </location>
</feature>
<feature type="compositionally biased region" description="Basic and acidic residues" evidence="1">
    <location>
        <begin position="382"/>
        <end position="391"/>
    </location>
</feature>
<feature type="compositionally biased region" description="Pro residues" evidence="1">
    <location>
        <begin position="602"/>
        <end position="611"/>
    </location>
</feature>
<accession>A0A9W8CK05</accession>
<feature type="compositionally biased region" description="Basic and acidic residues" evidence="1">
    <location>
        <begin position="51"/>
        <end position="64"/>
    </location>
</feature>
<feature type="compositionally biased region" description="Basic and acidic residues" evidence="1">
    <location>
        <begin position="346"/>
        <end position="360"/>
    </location>
</feature>
<comment type="caution">
    <text evidence="2">The sequence shown here is derived from an EMBL/GenBank/DDBJ whole genome shotgun (WGS) entry which is preliminary data.</text>
</comment>
<dbReference type="EMBL" id="JANBOH010000135">
    <property type="protein sequence ID" value="KAJ1644911.1"/>
    <property type="molecule type" value="Genomic_DNA"/>
</dbReference>
<proteinExistence type="predicted"/>
<feature type="compositionally biased region" description="Basic and acidic residues" evidence="1">
    <location>
        <begin position="22"/>
        <end position="38"/>
    </location>
</feature>
<feature type="region of interest" description="Disordered" evidence="1">
    <location>
        <begin position="346"/>
        <end position="728"/>
    </location>
</feature>
<feature type="compositionally biased region" description="Basic and acidic residues" evidence="1">
    <location>
        <begin position="78"/>
        <end position="89"/>
    </location>
</feature>
<dbReference type="Proteomes" id="UP001145021">
    <property type="component" value="Unassembled WGS sequence"/>
</dbReference>
<organism evidence="2 3">
    <name type="scientific">Coemansia asiatica</name>
    <dbReference type="NCBI Taxonomy" id="1052880"/>
    <lineage>
        <taxon>Eukaryota</taxon>
        <taxon>Fungi</taxon>
        <taxon>Fungi incertae sedis</taxon>
        <taxon>Zoopagomycota</taxon>
        <taxon>Kickxellomycotina</taxon>
        <taxon>Kickxellomycetes</taxon>
        <taxon>Kickxellales</taxon>
        <taxon>Kickxellaceae</taxon>
        <taxon>Coemansia</taxon>
    </lineage>
</organism>
<name>A0A9W8CK05_9FUNG</name>
<gene>
    <name evidence="2" type="ORF">LPJ64_003459</name>
</gene>
<evidence type="ECO:0000256" key="1">
    <source>
        <dbReference type="SAM" id="MobiDB-lite"/>
    </source>
</evidence>
<feature type="compositionally biased region" description="Low complexity" evidence="1">
    <location>
        <begin position="470"/>
        <end position="485"/>
    </location>
</feature>
<dbReference type="AlphaFoldDB" id="A0A9W8CK05"/>
<feature type="compositionally biased region" description="Basic and acidic residues" evidence="1">
    <location>
        <begin position="140"/>
        <end position="176"/>
    </location>
</feature>
<feature type="region of interest" description="Disordered" evidence="1">
    <location>
        <begin position="1"/>
        <end position="273"/>
    </location>
</feature>
<feature type="compositionally biased region" description="Basic residues" evidence="1">
    <location>
        <begin position="366"/>
        <end position="376"/>
    </location>
</feature>
<feature type="compositionally biased region" description="Low complexity" evidence="1">
    <location>
        <begin position="540"/>
        <end position="549"/>
    </location>
</feature>
<feature type="compositionally biased region" description="Basic and acidic residues" evidence="1">
    <location>
        <begin position="419"/>
        <end position="453"/>
    </location>
</feature>
<protein>
    <submittedName>
        <fullName evidence="2">Uncharacterized protein</fullName>
    </submittedName>
</protein>
<feature type="compositionally biased region" description="Low complexity" evidence="1">
    <location>
        <begin position="676"/>
        <end position="691"/>
    </location>
</feature>
<sequence>MSEEGEADFDAGQIDMVSSAEISRENRKDTANSKHEYQQRASSPISGSVARPDEPSAEVAHRTSAEMVGPVASYTESGNERHGDYEGLHESNGNSSRPRSPGWMGGSRSGRVEDESYFSGRRPPAHSQSKSKSRSRSGSRSRDYSRRSGYRGHHESSSSSRRGDYRADDIDSRDVSYRGGRYGDYGRSSYPRRYEREPPPSRYRRREPGRGPYSRPLGYSGSRDDIGEEDSARRDIDKEKAIEELRMRVRASHERLPQSTGSAPVRERSRSVTRPAHLAIPGAEVGAFAGTATQVTLEDLPVAAKQHDALTGEAPALLKNVATAIGSANVNIDDLEEGEHIEIEVETEKPAAPENTHDSIEPQIRGKNRGGSRSRSRTSNYSRDRASRERSPTPPGRSRSRAYYGSPSVYEQNSRRSSSYRDHAADSSDASYRRKYEEQSADRRDYRSRDGYRGRSSSRTAAYNSQYADAGGASYSSSRYSGARSPDICDNERGGYRSERRQYSGRYDRYYSRGADARSGSEYKQQYSPSSRHRPRSRSRSPPSLSSLHVSREDERRARQSSYGDRYHGYSSRPLSVSRSPRRHSRTMETDEPVVGASESANPPPPPPPLPHHGSSLHGQDPAGAYKEDSSYRNYQSSRSYRRSSRTPRLGSHGGSHSRPPYSGRYDYNGGHSRDSSSGPGYYGSGAYHGSRINSPDIDIHHQRNQQQQQEQQQLPPPTLQQNAQQQAQQQQLQLQQLQAPELILPPYTHGTDLYISRMPESSEWLEVREMAREQEKRVLEISATARRTAFDLVHAGWNVLKAESQAQLAGWQLERAEQGLGTADLSLLDTVELSDV</sequence>
<reference evidence="2" key="1">
    <citation type="submission" date="2022-07" db="EMBL/GenBank/DDBJ databases">
        <title>Phylogenomic reconstructions and comparative analyses of Kickxellomycotina fungi.</title>
        <authorList>
            <person name="Reynolds N.K."/>
            <person name="Stajich J.E."/>
            <person name="Barry K."/>
            <person name="Grigoriev I.V."/>
            <person name="Crous P."/>
            <person name="Smith M.E."/>
        </authorList>
    </citation>
    <scope>NUCLEOTIDE SEQUENCE</scope>
    <source>
        <strain evidence="2">NBRC 105413</strain>
    </source>
</reference>